<comment type="caution">
    <text evidence="2">The sequence shown here is derived from an EMBL/GenBank/DDBJ whole genome shotgun (WGS) entry which is preliminary data.</text>
</comment>
<dbReference type="InterPro" id="IPR008719">
    <property type="entry name" value="N2O_reductase_NosL"/>
</dbReference>
<gene>
    <name evidence="2" type="ORF">JFL43_18350</name>
</gene>
<dbReference type="SUPFAM" id="SSF160387">
    <property type="entry name" value="NosL/MerB-like"/>
    <property type="match status" value="1"/>
</dbReference>
<accession>A0ABS1HBZ2</accession>
<name>A0ABS1HBZ2_9BACL</name>
<evidence type="ECO:0000313" key="2">
    <source>
        <dbReference type="EMBL" id="MBK3496784.1"/>
    </source>
</evidence>
<keyword evidence="1" id="KW-0732">Signal</keyword>
<proteinExistence type="predicted"/>
<feature type="signal peptide" evidence="1">
    <location>
        <begin position="1"/>
        <end position="29"/>
    </location>
</feature>
<dbReference type="EMBL" id="JAEOAH010000041">
    <property type="protein sequence ID" value="MBK3496784.1"/>
    <property type="molecule type" value="Genomic_DNA"/>
</dbReference>
<keyword evidence="3" id="KW-1185">Reference proteome</keyword>
<feature type="chain" id="PRO_5047092909" evidence="1">
    <location>
        <begin position="30"/>
        <end position="557"/>
    </location>
</feature>
<protein>
    <submittedName>
        <fullName evidence="2">Nitrous oxide reductase accessory protein NosL</fullName>
    </submittedName>
</protein>
<organism evidence="2 3">
    <name type="scientific">Viridibacillus soli</name>
    <dbReference type="NCBI Taxonomy" id="2798301"/>
    <lineage>
        <taxon>Bacteria</taxon>
        <taxon>Bacillati</taxon>
        <taxon>Bacillota</taxon>
        <taxon>Bacilli</taxon>
        <taxon>Bacillales</taxon>
        <taxon>Caryophanaceae</taxon>
        <taxon>Viridibacillus</taxon>
    </lineage>
</organism>
<evidence type="ECO:0000256" key="1">
    <source>
        <dbReference type="SAM" id="SignalP"/>
    </source>
</evidence>
<dbReference type="RefSeq" id="WP_200750156.1">
    <property type="nucleotide sequence ID" value="NZ_JAEOAH010000041.1"/>
</dbReference>
<dbReference type="Pfam" id="PF05573">
    <property type="entry name" value="NosL"/>
    <property type="match status" value="1"/>
</dbReference>
<sequence length="557" mass="61390">MKKYLGFGLFICVILVAFLNGNQNSSVFAATTDVQAIKNGEVVYYKDVISLLYDELNEGVTLTKKVQDYSTKKWVALDSVTIVKTNASKNIYFSKAAAADKYIKAYKTKNNVTLKKVKLNTIKTSAQAKYNKEAPSIVLKASTTKPTNTDVTVNVAVTDNKKVTFKKWAIGTKPANKFSTADTTLTDNSFTVSKNGTYTVYALDDNGNKRTKSIKISNIDKTNPTISLSTSTTDATNENVIVTASINENVRVVSKKWASDNQTATYFTKNGTKFTGNTFEIATNGTYTVYAKDSAGNKHIQIITISNIDKTAPAITLSIPESDATAVSKKIQVSTTDDNGIQDQKWAYGNKGVEYFVDKGSRIAPLQNANQNDKIITLKNGVYTVYAEDKLGNKAVKTITIDGISEFTEVTQTGVHCEVCRMDLHNTDPNKVYSAKAIDQEGATHYFCRIGCMYHQEHANGIAFTNRYVRDYSATASRLNNWIAAENAVTVKFNNGETAKGIMGWNLFHFTDLSSAANYLGVSKENVVAEKLENIIEYTKTNNKGMNYQYEVDKSAQ</sequence>
<dbReference type="Proteomes" id="UP000618943">
    <property type="component" value="Unassembled WGS sequence"/>
</dbReference>
<evidence type="ECO:0000313" key="3">
    <source>
        <dbReference type="Proteomes" id="UP000618943"/>
    </source>
</evidence>
<reference evidence="2 3" key="1">
    <citation type="submission" date="2020-12" db="EMBL/GenBank/DDBJ databases">
        <title>YIM B01967 draft genome.</title>
        <authorList>
            <person name="Yan X."/>
        </authorList>
    </citation>
    <scope>NUCLEOTIDE SEQUENCE [LARGE SCALE GENOMIC DNA]</scope>
    <source>
        <strain evidence="2 3">YIM B01967</strain>
    </source>
</reference>